<evidence type="ECO:0000313" key="3">
    <source>
        <dbReference type="Proteomes" id="UP000678016"/>
    </source>
</evidence>
<evidence type="ECO:0000256" key="1">
    <source>
        <dbReference type="SAM" id="Phobius"/>
    </source>
</evidence>
<proteinExistence type="predicted"/>
<feature type="transmembrane region" description="Helical" evidence="1">
    <location>
        <begin position="33"/>
        <end position="54"/>
    </location>
</feature>
<sequence length="67" mass="7653">MRPERPRPWFLLLSIAIVACSAAWIAVGPDLGVWLTFLAWDVLITWLVCLGFAVHGRTRPRKPRARQ</sequence>
<evidence type="ECO:0000313" key="2">
    <source>
        <dbReference type="EMBL" id="QUX29107.1"/>
    </source>
</evidence>
<feature type="transmembrane region" description="Helical" evidence="1">
    <location>
        <begin position="9"/>
        <end position="27"/>
    </location>
</feature>
<dbReference type="PROSITE" id="PS51257">
    <property type="entry name" value="PROKAR_LIPOPROTEIN"/>
    <property type="match status" value="1"/>
</dbReference>
<dbReference type="Proteomes" id="UP000678016">
    <property type="component" value="Chromosome"/>
</dbReference>
<keyword evidence="3" id="KW-1185">Reference proteome</keyword>
<protein>
    <submittedName>
        <fullName evidence="2">Uncharacterized protein</fullName>
    </submittedName>
</protein>
<keyword evidence="1" id="KW-0812">Transmembrane</keyword>
<keyword evidence="1" id="KW-1133">Transmembrane helix</keyword>
<accession>A0ABX8C6P8</accession>
<organism evidence="2 3">
    <name type="scientific">Nocardiopsis akebiae</name>
    <dbReference type="NCBI Taxonomy" id="2831968"/>
    <lineage>
        <taxon>Bacteria</taxon>
        <taxon>Bacillati</taxon>
        <taxon>Actinomycetota</taxon>
        <taxon>Actinomycetes</taxon>
        <taxon>Streptosporangiales</taxon>
        <taxon>Nocardiopsidaceae</taxon>
        <taxon>Nocardiopsis</taxon>
    </lineage>
</organism>
<dbReference type="EMBL" id="CP074132">
    <property type="protein sequence ID" value="QUX29107.1"/>
    <property type="molecule type" value="Genomic_DNA"/>
</dbReference>
<dbReference type="RefSeq" id="WP_212641995.1">
    <property type="nucleotide sequence ID" value="NZ_CP074132.1"/>
</dbReference>
<keyword evidence="1" id="KW-0472">Membrane</keyword>
<gene>
    <name evidence="2" type="ORF">KGD83_00380</name>
</gene>
<reference evidence="3" key="1">
    <citation type="submission" date="2021-05" db="EMBL/GenBank/DDBJ databases">
        <title>Direct Submission.</title>
        <authorList>
            <person name="Li K."/>
            <person name="Gao J."/>
        </authorList>
    </citation>
    <scope>NUCLEOTIDE SEQUENCE [LARGE SCALE GENOMIC DNA]</scope>
    <source>
        <strain evidence="3">HDS12</strain>
    </source>
</reference>
<name>A0ABX8C6P8_9ACTN</name>